<organism evidence="1 2">
    <name type="scientific">Peronospora belbahrii</name>
    <dbReference type="NCBI Taxonomy" id="622444"/>
    <lineage>
        <taxon>Eukaryota</taxon>
        <taxon>Sar</taxon>
        <taxon>Stramenopiles</taxon>
        <taxon>Oomycota</taxon>
        <taxon>Peronosporomycetes</taxon>
        <taxon>Peronosporales</taxon>
        <taxon>Peronosporaceae</taxon>
        <taxon>Peronospora</taxon>
    </lineage>
</organism>
<evidence type="ECO:0000313" key="2">
    <source>
        <dbReference type="Proteomes" id="UP001160483"/>
    </source>
</evidence>
<reference evidence="1" key="1">
    <citation type="submission" date="2021-11" db="EMBL/GenBank/DDBJ databases">
        <authorList>
            <person name="Islam A."/>
            <person name="Islam S."/>
            <person name="Flora M.S."/>
            <person name="Rahman M."/>
            <person name="Ziaur R.M."/>
            <person name="Epstein J.H."/>
            <person name="Hassan M."/>
            <person name="Klassen M."/>
            <person name="Woodard K."/>
            <person name="Webb A."/>
            <person name="Webby R.J."/>
            <person name="El Zowalaty M.E."/>
        </authorList>
    </citation>
    <scope>NUCLEOTIDE SEQUENCE</scope>
    <source>
        <strain evidence="1">Pbs3</strain>
    </source>
</reference>
<gene>
    <name evidence="1" type="ORF">PBS003_LOCUS9471</name>
</gene>
<protein>
    <submittedName>
        <fullName evidence="1">Uncharacterized protein</fullName>
    </submittedName>
</protein>
<dbReference type="Proteomes" id="UP001160483">
    <property type="component" value="Unassembled WGS sequence"/>
</dbReference>
<dbReference type="AlphaFoldDB" id="A0AAU9LE48"/>
<comment type="caution">
    <text evidence="1">The sequence shown here is derived from an EMBL/GenBank/DDBJ whole genome shotgun (WGS) entry which is preliminary data.</text>
</comment>
<proteinExistence type="predicted"/>
<name>A0AAU9LE48_9STRA</name>
<evidence type="ECO:0000313" key="1">
    <source>
        <dbReference type="EMBL" id="CAH0482894.1"/>
    </source>
</evidence>
<sequence>MMRASVRARFVMLTHQVVNVVSRACCCMSNKHHPRDDVKVVRGSPRDSTTELDWRVCAAADDSENDGGPGSDDDDVLTSLGASYRAWCVFHREKRAHEYTKNRLVESIRREATLAKQVACLRGSMEQTECTLMRLEDLEAMAIILEEKYKAVATRQGTEKEDEFELEFQCPLHTHRLYEAEADALRWKTQCQQLLPKLASINLEKNGLTEELRKAKKAAVLIMNRQYSQLETLSGVPHILSRTARRQKNDLKKRSYSDIEIV</sequence>
<accession>A0AAU9LE48</accession>
<dbReference type="EMBL" id="CAKKTJ010000336">
    <property type="protein sequence ID" value="CAH0482894.1"/>
    <property type="molecule type" value="Genomic_DNA"/>
</dbReference>